<keyword evidence="1" id="KW-1133">Transmembrane helix</keyword>
<evidence type="ECO:0000313" key="3">
    <source>
        <dbReference type="Proteomes" id="UP000594454"/>
    </source>
</evidence>
<dbReference type="Gene3D" id="1.20.1070.10">
    <property type="entry name" value="Rhodopsin 7-helix transmembrane proteins"/>
    <property type="match status" value="1"/>
</dbReference>
<name>A0A7R8UTK1_HERIL</name>
<dbReference type="EMBL" id="LR899012">
    <property type="protein sequence ID" value="CAD7086718.1"/>
    <property type="molecule type" value="Genomic_DNA"/>
</dbReference>
<evidence type="ECO:0000256" key="1">
    <source>
        <dbReference type="SAM" id="Phobius"/>
    </source>
</evidence>
<protein>
    <submittedName>
        <fullName evidence="2">Uncharacterized protein</fullName>
    </submittedName>
</protein>
<proteinExistence type="predicted"/>
<dbReference type="Proteomes" id="UP000594454">
    <property type="component" value="Chromosome 4"/>
</dbReference>
<keyword evidence="3" id="KW-1185">Reference proteome</keyword>
<keyword evidence="1" id="KW-0472">Membrane</keyword>
<reference evidence="2 3" key="1">
    <citation type="submission" date="2020-11" db="EMBL/GenBank/DDBJ databases">
        <authorList>
            <person name="Wallbank WR R."/>
            <person name="Pardo Diaz C."/>
            <person name="Kozak K."/>
            <person name="Martin S."/>
            <person name="Jiggins C."/>
            <person name="Moest M."/>
            <person name="Warren A I."/>
            <person name="Generalovic N T."/>
            <person name="Byers J.R.P. K."/>
            <person name="Montejo-Kovacevich G."/>
            <person name="Yen C E."/>
        </authorList>
    </citation>
    <scope>NUCLEOTIDE SEQUENCE [LARGE SCALE GENOMIC DNA]</scope>
</reference>
<sequence>MISKIFLSSQFSCAISSTSYEIVEYCWMSVQRGMIVNFMIPVSGIIVASTILGTLCLREIANKQREVIAESIENILENAAKCHEINVGSVIETDKCCEMDDKSIDVYRKGDFYDSKFDLGVLSIVDLSLQSSADVQDFTDFKRAVKFWLFFQPTFAVCWFFGAVALENRQSCVMPIIFVVSYNVMNWYLLIRSPYICPIVQDQHQTEKFQTNELNNEEPNQPSACTDTIPLLCAPNTLQNGQKSVVVEDAMNDANISVSGISGGMVAASIASWTGDSMGDVSVNLDSISTISN</sequence>
<feature type="transmembrane region" description="Helical" evidence="1">
    <location>
        <begin position="172"/>
        <end position="191"/>
    </location>
</feature>
<evidence type="ECO:0000313" key="2">
    <source>
        <dbReference type="EMBL" id="CAD7086718.1"/>
    </source>
</evidence>
<organism evidence="2 3">
    <name type="scientific">Hermetia illucens</name>
    <name type="common">Black soldier fly</name>
    <dbReference type="NCBI Taxonomy" id="343691"/>
    <lineage>
        <taxon>Eukaryota</taxon>
        <taxon>Metazoa</taxon>
        <taxon>Ecdysozoa</taxon>
        <taxon>Arthropoda</taxon>
        <taxon>Hexapoda</taxon>
        <taxon>Insecta</taxon>
        <taxon>Pterygota</taxon>
        <taxon>Neoptera</taxon>
        <taxon>Endopterygota</taxon>
        <taxon>Diptera</taxon>
        <taxon>Brachycera</taxon>
        <taxon>Stratiomyomorpha</taxon>
        <taxon>Stratiomyidae</taxon>
        <taxon>Hermetiinae</taxon>
        <taxon>Hermetia</taxon>
    </lineage>
</organism>
<accession>A0A7R8UTK1</accession>
<dbReference type="OrthoDB" id="347083at2759"/>
<dbReference type="InParanoid" id="A0A7R8UTK1"/>
<feature type="transmembrane region" description="Helical" evidence="1">
    <location>
        <begin position="35"/>
        <end position="57"/>
    </location>
</feature>
<feature type="transmembrane region" description="Helical" evidence="1">
    <location>
        <begin position="147"/>
        <end position="166"/>
    </location>
</feature>
<dbReference type="AlphaFoldDB" id="A0A7R8UTK1"/>
<keyword evidence="1" id="KW-0812">Transmembrane</keyword>
<gene>
    <name evidence="2" type="ORF">HERILL_LOCUS9470</name>
</gene>